<gene>
    <name evidence="2" type="ORF">Acor_28820</name>
</gene>
<organism evidence="2 3">
    <name type="scientific">Acrocarpospora corrugata</name>
    <dbReference type="NCBI Taxonomy" id="35763"/>
    <lineage>
        <taxon>Bacteria</taxon>
        <taxon>Bacillati</taxon>
        <taxon>Actinomycetota</taxon>
        <taxon>Actinomycetes</taxon>
        <taxon>Streptosporangiales</taxon>
        <taxon>Streptosporangiaceae</taxon>
        <taxon>Acrocarpospora</taxon>
    </lineage>
</organism>
<comment type="caution">
    <text evidence="2">The sequence shown here is derived from an EMBL/GenBank/DDBJ whole genome shotgun (WGS) entry which is preliminary data.</text>
</comment>
<feature type="transmembrane region" description="Helical" evidence="1">
    <location>
        <begin position="24"/>
        <end position="45"/>
    </location>
</feature>
<accession>A0A5M3W2J5</accession>
<keyword evidence="1" id="KW-1133">Transmembrane helix</keyword>
<dbReference type="RefSeq" id="WP_155337145.1">
    <property type="nucleotide sequence ID" value="NZ_BAAABN010000047.1"/>
</dbReference>
<keyword evidence="1" id="KW-0472">Membrane</keyword>
<name>A0A5M3W2J5_9ACTN</name>
<dbReference type="Pfam" id="PF10011">
    <property type="entry name" value="DUF2254"/>
    <property type="match status" value="1"/>
</dbReference>
<reference evidence="2 3" key="1">
    <citation type="submission" date="2019-10" db="EMBL/GenBank/DDBJ databases">
        <title>Whole genome shotgun sequence of Acrocarpospora corrugata NBRC 13972.</title>
        <authorList>
            <person name="Ichikawa N."/>
            <person name="Kimura A."/>
            <person name="Kitahashi Y."/>
            <person name="Komaki H."/>
            <person name="Oguchi A."/>
        </authorList>
    </citation>
    <scope>NUCLEOTIDE SEQUENCE [LARGE SCALE GENOMIC DNA]</scope>
    <source>
        <strain evidence="2 3">NBRC 13972</strain>
    </source>
</reference>
<dbReference type="EMBL" id="BLAD01000047">
    <property type="protein sequence ID" value="GES00818.1"/>
    <property type="molecule type" value="Genomic_DNA"/>
</dbReference>
<dbReference type="OrthoDB" id="2955631at2"/>
<feature type="transmembrane region" description="Helical" evidence="1">
    <location>
        <begin position="72"/>
        <end position="95"/>
    </location>
</feature>
<keyword evidence="3" id="KW-1185">Reference proteome</keyword>
<evidence type="ECO:0008006" key="4">
    <source>
        <dbReference type="Google" id="ProtNLM"/>
    </source>
</evidence>
<evidence type="ECO:0000313" key="2">
    <source>
        <dbReference type="EMBL" id="GES00818.1"/>
    </source>
</evidence>
<protein>
    <recommendedName>
        <fullName evidence="4">DUF2254 domain-containing protein</fullName>
    </recommendedName>
</protein>
<evidence type="ECO:0000313" key="3">
    <source>
        <dbReference type="Proteomes" id="UP000334990"/>
    </source>
</evidence>
<sequence length="464" mass="49326">MSGPGLGDDRQRWSVLRDAWRTKLWPLPAVGILVALGLGVMLPALDAAVDGRLSSPVSAFLFSGGPDAARTLLSVISGSIITVTSLTFSLTVVTLQLASSQFSPRLLRTFTRDRLVHGTLALLLATFTYAVTVLRTVRTSLEAQAAFVPQISVTVAYVLGLVSVLGLVVFLAHLARQIRVESMLREVQEEAAETVRRLLPHPPQPAPPLPQPPAGAVPLSASTSGFFTSVDETALVDAAVDADAVILLDRCPGESLIAGVPIATAWRLDGPGPLTPPQVDALSRRVGAATRTGFERTTAQDVAFGLRQLVDVAVKALSPGVNDPTTAVHALGHISAVLCEAVGRDLGPKVLRDTEGTIRVILARPDLPMLLELGLAQPRRYGAADPEVMARLLTLLREVAWSSRTPAHTECIGAQLRRTRTAITNQDLDPEERVRLDGIADTVSAALTQRWPTATLPAHTGRSP</sequence>
<proteinExistence type="predicted"/>
<dbReference type="AlphaFoldDB" id="A0A5M3W2J5"/>
<evidence type="ECO:0000256" key="1">
    <source>
        <dbReference type="SAM" id="Phobius"/>
    </source>
</evidence>
<dbReference type="InterPro" id="IPR018723">
    <property type="entry name" value="DUF2254_membrane"/>
</dbReference>
<feature type="transmembrane region" description="Helical" evidence="1">
    <location>
        <begin position="115"/>
        <end position="134"/>
    </location>
</feature>
<feature type="transmembrane region" description="Helical" evidence="1">
    <location>
        <begin position="154"/>
        <end position="175"/>
    </location>
</feature>
<dbReference type="Proteomes" id="UP000334990">
    <property type="component" value="Unassembled WGS sequence"/>
</dbReference>
<keyword evidence="1" id="KW-0812">Transmembrane</keyword>